<dbReference type="PANTHER" id="PTHR46889:SF4">
    <property type="entry name" value="TRANSPOSASE INSO FOR INSERTION SEQUENCE ELEMENT IS911B-RELATED"/>
    <property type="match status" value="1"/>
</dbReference>
<dbReference type="AlphaFoldDB" id="A0A810C2Y2"/>
<organism evidence="2">
    <name type="scientific">Bradyrhizobium diazoefficiens</name>
    <dbReference type="NCBI Taxonomy" id="1355477"/>
    <lineage>
        <taxon>Bacteria</taxon>
        <taxon>Pseudomonadati</taxon>
        <taxon>Pseudomonadota</taxon>
        <taxon>Alphaproteobacteria</taxon>
        <taxon>Hyphomicrobiales</taxon>
        <taxon>Nitrobacteraceae</taxon>
        <taxon>Bradyrhizobium</taxon>
    </lineage>
</organism>
<dbReference type="SUPFAM" id="SSF53098">
    <property type="entry name" value="Ribonuclease H-like"/>
    <property type="match status" value="1"/>
</dbReference>
<feature type="domain" description="Integrase catalytic" evidence="1">
    <location>
        <begin position="11"/>
        <end position="64"/>
    </location>
</feature>
<dbReference type="EMBL" id="AP023098">
    <property type="protein sequence ID" value="BCE83796.1"/>
    <property type="molecule type" value="Genomic_DNA"/>
</dbReference>
<dbReference type="InterPro" id="IPR012337">
    <property type="entry name" value="RNaseH-like_sf"/>
</dbReference>
<dbReference type="InterPro" id="IPR050900">
    <property type="entry name" value="Transposase_IS3/IS150/IS904"/>
</dbReference>
<evidence type="ECO:0000259" key="1">
    <source>
        <dbReference type="Pfam" id="PF13333"/>
    </source>
</evidence>
<reference evidence="2" key="1">
    <citation type="submission" date="2020-05" db="EMBL/GenBank/DDBJ databases">
        <title>Complete genome sequence of Bradyrhizobium diazoefficiens XF9 isolated from soybean nodule.</title>
        <authorList>
            <person name="Noda R."/>
            <person name="Kakizaki K."/>
            <person name="Minamisawa K."/>
        </authorList>
    </citation>
    <scope>NUCLEOTIDE SEQUENCE</scope>
    <source>
        <strain evidence="2">XF9</strain>
    </source>
</reference>
<dbReference type="InterPro" id="IPR001584">
    <property type="entry name" value="Integrase_cat-core"/>
</dbReference>
<proteinExistence type="predicted"/>
<evidence type="ECO:0000313" key="2">
    <source>
        <dbReference type="EMBL" id="BCE83796.1"/>
    </source>
</evidence>
<dbReference type="GO" id="GO:0015074">
    <property type="term" value="P:DNA integration"/>
    <property type="evidence" value="ECO:0007669"/>
    <property type="project" value="InterPro"/>
</dbReference>
<protein>
    <recommendedName>
        <fullName evidence="1">Integrase catalytic domain-containing protein</fullName>
    </recommendedName>
</protein>
<gene>
    <name evidence="2" type="ORF">XF9B_52170</name>
</gene>
<dbReference type="Pfam" id="PF13333">
    <property type="entry name" value="rve_2"/>
    <property type="match status" value="1"/>
</dbReference>
<sequence>MLAILIPVCLESFFSGLKTERTASKIYRTRDEARADVFDYIERFYNMTRRPTIGYLSPVEFERKVGLA</sequence>
<dbReference type="PANTHER" id="PTHR46889">
    <property type="entry name" value="TRANSPOSASE INSF FOR INSERTION SEQUENCE IS3B-RELATED"/>
    <property type="match status" value="1"/>
</dbReference>
<accession>A0A810C2Y2</accession>
<name>A0A810C2Y2_9BRAD</name>